<keyword evidence="1" id="KW-0479">Metal-binding</keyword>
<dbReference type="InterPro" id="IPR017907">
    <property type="entry name" value="Znf_RING_CS"/>
</dbReference>
<evidence type="ECO:0000256" key="4">
    <source>
        <dbReference type="PROSITE-ProRule" id="PRU00024"/>
    </source>
</evidence>
<dbReference type="AlphaFoldDB" id="A0A8C9WFU1"/>
<dbReference type="Gene3D" id="2.60.120.920">
    <property type="match status" value="1"/>
</dbReference>
<reference evidence="10 11" key="1">
    <citation type="submission" date="2019-04" db="EMBL/GenBank/DDBJ databases">
        <authorList>
            <consortium name="Wellcome Sanger Institute Data Sharing"/>
        </authorList>
    </citation>
    <scope>NUCLEOTIDE SEQUENCE [LARGE SCALE GENOMIC DNA]</scope>
</reference>
<protein>
    <recommendedName>
        <fullName evidence="12">Zinc-binding protein A33-like</fullName>
    </recommendedName>
</protein>
<organism evidence="10 11">
    <name type="scientific">Scleropages formosus</name>
    <name type="common">Asian bonytongue</name>
    <name type="synonym">Osteoglossum formosum</name>
    <dbReference type="NCBI Taxonomy" id="113540"/>
    <lineage>
        <taxon>Eukaryota</taxon>
        <taxon>Metazoa</taxon>
        <taxon>Chordata</taxon>
        <taxon>Craniata</taxon>
        <taxon>Vertebrata</taxon>
        <taxon>Euteleostomi</taxon>
        <taxon>Actinopterygii</taxon>
        <taxon>Neopterygii</taxon>
        <taxon>Teleostei</taxon>
        <taxon>Osteoglossocephala</taxon>
        <taxon>Osteoglossomorpha</taxon>
        <taxon>Osteoglossiformes</taxon>
        <taxon>Osteoglossidae</taxon>
        <taxon>Scleropages</taxon>
    </lineage>
</organism>
<dbReference type="InterPro" id="IPR043136">
    <property type="entry name" value="B30.2/SPRY_sf"/>
</dbReference>
<dbReference type="InterPro" id="IPR003879">
    <property type="entry name" value="Butyrophylin_SPRY"/>
</dbReference>
<dbReference type="InterPro" id="IPR001870">
    <property type="entry name" value="B30.2/SPRY"/>
</dbReference>
<feature type="signal peptide" evidence="6">
    <location>
        <begin position="1"/>
        <end position="22"/>
    </location>
</feature>
<dbReference type="PRINTS" id="PR01407">
    <property type="entry name" value="BUTYPHLNCDUF"/>
</dbReference>
<dbReference type="PANTHER" id="PTHR24103">
    <property type="entry name" value="E3 UBIQUITIN-PROTEIN LIGASE TRIM"/>
    <property type="match status" value="1"/>
</dbReference>
<sequence length="515" mass="57803">MFFLIFNSLYISAFIVLPRARSLPPRGGTALVHGTLLRGTTPGHRCGPVEFPRASAVGRARVVPVVLAMAASSERSALDELRSELTCPVCLELFREPVILECGHHFCRACIARCWEARSEEGATCPQCRAPCASELRPNSLLCNVVDSVRRARATHTGARVALTTRRAHDWNAGSDYCEEHEEKLKLFCEEDQAAICVVCGMSRLHRTHSVVPIKEAADGYKVELSGSAARGQIMCAADLHSPQEQGAALEDQIAHEFRQLRDFLEREEDQVRGHLRQEKDRRLRQLDESLKRSTEQMALLEMSAEQLELRLRQEENPFLLRVRSCGGNEDKGCSEGNCSHVCSSTAIWFSGPMGVTLDPDTAYPRLTVSACRTSVCVGEIQPNLPDNPERFTRYNIVLGSQGFLSGRRYWEVEVGDKTAWGLGVAAESVNRKKEISLCPEDGFWTLVLRNGDEYEACTSTENLLRLPRKPRRIGDMSHLFTFSDSFSERVYPYFNPWPIINGRNSEPLRRFCPK</sequence>
<evidence type="ECO:0000256" key="5">
    <source>
        <dbReference type="SAM" id="Coils"/>
    </source>
</evidence>
<dbReference type="InterPro" id="IPR013320">
    <property type="entry name" value="ConA-like_dom_sf"/>
</dbReference>
<dbReference type="InterPro" id="IPR000315">
    <property type="entry name" value="Znf_B-box"/>
</dbReference>
<keyword evidence="3" id="KW-0862">Zinc</keyword>
<dbReference type="SUPFAM" id="SSF57845">
    <property type="entry name" value="B-box zinc-binding domain"/>
    <property type="match status" value="1"/>
</dbReference>
<dbReference type="SMART" id="SM00336">
    <property type="entry name" value="BBOX"/>
    <property type="match status" value="1"/>
</dbReference>
<dbReference type="SUPFAM" id="SSF57850">
    <property type="entry name" value="RING/U-box"/>
    <property type="match status" value="1"/>
</dbReference>
<dbReference type="Gene3D" id="3.30.160.60">
    <property type="entry name" value="Classic Zinc Finger"/>
    <property type="match status" value="1"/>
</dbReference>
<evidence type="ECO:0000259" key="8">
    <source>
        <dbReference type="PROSITE" id="PS50119"/>
    </source>
</evidence>
<reference evidence="10" key="3">
    <citation type="submission" date="2025-09" db="UniProtKB">
        <authorList>
            <consortium name="Ensembl"/>
        </authorList>
    </citation>
    <scope>IDENTIFICATION</scope>
</reference>
<keyword evidence="6" id="KW-0732">Signal</keyword>
<feature type="coiled-coil region" evidence="5">
    <location>
        <begin position="277"/>
        <end position="311"/>
    </location>
</feature>
<feature type="chain" id="PRO_5034692477" description="Zinc-binding protein A33-like" evidence="6">
    <location>
        <begin position="23"/>
        <end position="515"/>
    </location>
</feature>
<dbReference type="PROSITE" id="PS50188">
    <property type="entry name" value="B302_SPRY"/>
    <property type="match status" value="1"/>
</dbReference>
<dbReference type="InterPro" id="IPR006574">
    <property type="entry name" value="PRY"/>
</dbReference>
<dbReference type="SUPFAM" id="SSF49899">
    <property type="entry name" value="Concanavalin A-like lectins/glucanases"/>
    <property type="match status" value="1"/>
</dbReference>
<dbReference type="Ensembl" id="ENSSFOT00015076646.1">
    <property type="protein sequence ID" value="ENSSFOP00015075725.1"/>
    <property type="gene ID" value="ENSSFOG00015004759.2"/>
</dbReference>
<dbReference type="CDD" id="cd13733">
    <property type="entry name" value="SPRY_PRY_C-I_1"/>
    <property type="match status" value="1"/>
</dbReference>
<dbReference type="FunFam" id="2.60.120.920:FF:000004">
    <property type="entry name" value="Butyrophilin subfamily 1 member A1"/>
    <property type="match status" value="1"/>
</dbReference>
<evidence type="ECO:0000259" key="7">
    <source>
        <dbReference type="PROSITE" id="PS50089"/>
    </source>
</evidence>
<dbReference type="CDD" id="cd16594">
    <property type="entry name" value="RING-HC_TRIM7-like_C-IV"/>
    <property type="match status" value="1"/>
</dbReference>
<evidence type="ECO:0008006" key="12">
    <source>
        <dbReference type="Google" id="ProtNLM"/>
    </source>
</evidence>
<dbReference type="Pfam" id="PF13765">
    <property type="entry name" value="PRY"/>
    <property type="match status" value="1"/>
</dbReference>
<keyword evidence="5" id="KW-0175">Coiled coil</keyword>
<dbReference type="GeneTree" id="ENSGT00940000164374"/>
<dbReference type="CDD" id="cd19762">
    <property type="entry name" value="Bbox2_TRIM7-like"/>
    <property type="match status" value="1"/>
</dbReference>
<dbReference type="Proteomes" id="UP000694397">
    <property type="component" value="Chromosome 5"/>
</dbReference>
<dbReference type="SMART" id="SM00589">
    <property type="entry name" value="PRY"/>
    <property type="match status" value="1"/>
</dbReference>
<evidence type="ECO:0000256" key="2">
    <source>
        <dbReference type="ARBA" id="ARBA00022771"/>
    </source>
</evidence>
<feature type="domain" description="RING-type" evidence="7">
    <location>
        <begin position="87"/>
        <end position="129"/>
    </location>
</feature>
<accession>A0A8C9WFU1</accession>
<proteinExistence type="predicted"/>
<dbReference type="Pfam" id="PF00643">
    <property type="entry name" value="zf-B_box"/>
    <property type="match status" value="1"/>
</dbReference>
<dbReference type="PROSITE" id="PS50089">
    <property type="entry name" value="ZF_RING_2"/>
    <property type="match status" value="1"/>
</dbReference>
<evidence type="ECO:0000256" key="3">
    <source>
        <dbReference type="ARBA" id="ARBA00022833"/>
    </source>
</evidence>
<dbReference type="Gene3D" id="3.30.40.10">
    <property type="entry name" value="Zinc/RING finger domain, C3HC4 (zinc finger)"/>
    <property type="match status" value="1"/>
</dbReference>
<dbReference type="Pfam" id="PF00622">
    <property type="entry name" value="SPRY"/>
    <property type="match status" value="1"/>
</dbReference>
<dbReference type="Pfam" id="PF15227">
    <property type="entry name" value="zf-C3HC4_4"/>
    <property type="match status" value="1"/>
</dbReference>
<dbReference type="InterPro" id="IPR001841">
    <property type="entry name" value="Znf_RING"/>
</dbReference>
<keyword evidence="11" id="KW-1185">Reference proteome</keyword>
<dbReference type="GO" id="GO:0008270">
    <property type="term" value="F:zinc ion binding"/>
    <property type="evidence" value="ECO:0007669"/>
    <property type="project" value="UniProtKB-KW"/>
</dbReference>
<evidence type="ECO:0000256" key="6">
    <source>
        <dbReference type="SAM" id="SignalP"/>
    </source>
</evidence>
<dbReference type="SMART" id="SM00184">
    <property type="entry name" value="RING"/>
    <property type="match status" value="1"/>
</dbReference>
<feature type="domain" description="B box-type" evidence="8">
    <location>
        <begin position="173"/>
        <end position="214"/>
    </location>
</feature>
<evidence type="ECO:0000256" key="1">
    <source>
        <dbReference type="ARBA" id="ARBA00022723"/>
    </source>
</evidence>
<keyword evidence="2 4" id="KW-0863">Zinc-finger</keyword>
<dbReference type="InterPro" id="IPR050143">
    <property type="entry name" value="TRIM/RBCC"/>
</dbReference>
<dbReference type="SMART" id="SM00449">
    <property type="entry name" value="SPRY"/>
    <property type="match status" value="1"/>
</dbReference>
<reference evidence="10" key="2">
    <citation type="submission" date="2025-08" db="UniProtKB">
        <authorList>
            <consortium name="Ensembl"/>
        </authorList>
    </citation>
    <scope>IDENTIFICATION</scope>
</reference>
<evidence type="ECO:0000313" key="11">
    <source>
        <dbReference type="Proteomes" id="UP000694397"/>
    </source>
</evidence>
<evidence type="ECO:0000259" key="9">
    <source>
        <dbReference type="PROSITE" id="PS50188"/>
    </source>
</evidence>
<feature type="domain" description="B30.2/SPRY" evidence="9">
    <location>
        <begin position="336"/>
        <end position="515"/>
    </location>
</feature>
<evidence type="ECO:0000313" key="10">
    <source>
        <dbReference type="Ensembl" id="ENSSFOP00015075725.1"/>
    </source>
</evidence>
<name>A0A8C9WFU1_SCLFO</name>
<dbReference type="PROSITE" id="PS00518">
    <property type="entry name" value="ZF_RING_1"/>
    <property type="match status" value="1"/>
</dbReference>
<dbReference type="InterPro" id="IPR003877">
    <property type="entry name" value="SPRY_dom"/>
</dbReference>
<dbReference type="InterPro" id="IPR013083">
    <property type="entry name" value="Znf_RING/FYVE/PHD"/>
</dbReference>
<dbReference type="OrthoDB" id="128536at2759"/>
<dbReference type="PROSITE" id="PS50119">
    <property type="entry name" value="ZF_BBOX"/>
    <property type="match status" value="1"/>
</dbReference>